<dbReference type="EMBL" id="CM004391">
    <property type="protein sequence ID" value="OAY50110.1"/>
    <property type="molecule type" value="Genomic_DNA"/>
</dbReference>
<name>A0A2C9VV71_MANES</name>
<evidence type="ECO:0000313" key="1">
    <source>
        <dbReference type="EMBL" id="OAY50110.1"/>
    </source>
</evidence>
<organism evidence="1">
    <name type="scientific">Manihot esculenta</name>
    <name type="common">Cassava</name>
    <name type="synonym">Jatropha manihot</name>
    <dbReference type="NCBI Taxonomy" id="3983"/>
    <lineage>
        <taxon>Eukaryota</taxon>
        <taxon>Viridiplantae</taxon>
        <taxon>Streptophyta</taxon>
        <taxon>Embryophyta</taxon>
        <taxon>Tracheophyta</taxon>
        <taxon>Spermatophyta</taxon>
        <taxon>Magnoliopsida</taxon>
        <taxon>eudicotyledons</taxon>
        <taxon>Gunneridae</taxon>
        <taxon>Pentapetalae</taxon>
        <taxon>rosids</taxon>
        <taxon>fabids</taxon>
        <taxon>Malpighiales</taxon>
        <taxon>Euphorbiaceae</taxon>
        <taxon>Crotonoideae</taxon>
        <taxon>Manihoteae</taxon>
        <taxon>Manihot</taxon>
    </lineage>
</organism>
<dbReference type="AlphaFoldDB" id="A0A2C9VV71"/>
<reference evidence="1" key="1">
    <citation type="submission" date="2016-02" db="EMBL/GenBank/DDBJ databases">
        <title>WGS assembly of Manihot esculenta.</title>
        <authorList>
            <person name="Bredeson J.V."/>
            <person name="Prochnik S.E."/>
            <person name="Lyons J.B."/>
            <person name="Schmutz J."/>
            <person name="Grimwood J."/>
            <person name="Vrebalov J."/>
            <person name="Bart R.S."/>
            <person name="Amuge T."/>
            <person name="Ferguson M.E."/>
            <person name="Green R."/>
            <person name="Putnam N."/>
            <person name="Stites J."/>
            <person name="Rounsley S."/>
            <person name="Rokhsar D.S."/>
        </authorList>
    </citation>
    <scope>NUCLEOTIDE SEQUENCE [LARGE SCALE GENOMIC DNA]</scope>
    <source>
        <tissue evidence="1">Leaf</tissue>
    </source>
</reference>
<accession>A0A2C9VV71</accession>
<proteinExistence type="predicted"/>
<sequence>MFACRRPEVEMACRQRAFIFLLTGIDLLEVASIGSSSGSQRRLWKFPLPFL</sequence>
<protein>
    <submittedName>
        <fullName evidence="1">Uncharacterized protein</fullName>
    </submittedName>
</protein>
<gene>
    <name evidence="1" type="ORF">MANES_05G109100</name>
</gene>